<evidence type="ECO:0000313" key="1">
    <source>
        <dbReference type="EMBL" id="DAF47375.1"/>
    </source>
</evidence>
<protein>
    <submittedName>
        <fullName evidence="1">Capsid protein</fullName>
    </submittedName>
</protein>
<proteinExistence type="predicted"/>
<name>A0A8S5S9L5_9VIRU</name>
<sequence>MKRFDTVVKFATTADSNKLVSSMEDYARHYMSSKYDVKGLSYETTKYSLEEKANKINETFKSELARRSKYSLEDFNNDIQEYATYGVVAQMAANIQKVMLDTVTPIVTDAMGLSALSNIQYGGYGDVFEFELVDNSIYEVSRMGRRQKHTRTQTKKASTKTIATDMYGITTITNLPEILVGDSMFAEDVMLKAISMVAKIYQLVIGEFTTVSEAMTDENLVLENFDETEFLKKLRLASARNGAKMVIVGDAVALKSVLPAEARTRILLGDEYNTVGYMSVFNGYTVLGFNVVSDGNDGVVGLPTDRIYALPVNGSKLIQVAIGYTSTNTDEDYDNNNLAILSTLRKELGVSLATNKKIVKVKLAG</sequence>
<reference evidence="1" key="1">
    <citation type="journal article" date="2021" name="Proc. Natl. Acad. Sci. U.S.A.">
        <title>A Catalog of Tens of Thousands of Viruses from Human Metagenomes Reveals Hidden Associations with Chronic Diseases.</title>
        <authorList>
            <person name="Tisza M.J."/>
            <person name="Buck C.B."/>
        </authorList>
    </citation>
    <scope>NUCLEOTIDE SEQUENCE</scope>
    <source>
        <strain evidence="1">CtGns7</strain>
    </source>
</reference>
<accession>A0A8S5S9L5</accession>
<dbReference type="EMBL" id="BK032555">
    <property type="protein sequence ID" value="DAF47375.1"/>
    <property type="molecule type" value="Genomic_DNA"/>
</dbReference>
<organism evidence="1">
    <name type="scientific">Phage sp. ctGns7</name>
    <dbReference type="NCBI Taxonomy" id="2828003"/>
    <lineage>
        <taxon>Viruses</taxon>
    </lineage>
</organism>